<gene>
    <name evidence="1" type="ORF">GSMUA_324070.1</name>
</gene>
<accession>A0A804KYM2</accession>
<protein>
    <submittedName>
        <fullName evidence="1">(wild Malaysian banana) hypothetical protein</fullName>
    </submittedName>
</protein>
<dbReference type="Gramene" id="Ma10_t21140.1">
    <property type="protein sequence ID" value="Ma10_p21140.1"/>
    <property type="gene ID" value="Ma10_g21140"/>
</dbReference>
<organism evidence="2 3">
    <name type="scientific">Musa acuminata subsp. malaccensis</name>
    <name type="common">Wild banana</name>
    <name type="synonym">Musa malaccensis</name>
    <dbReference type="NCBI Taxonomy" id="214687"/>
    <lineage>
        <taxon>Eukaryota</taxon>
        <taxon>Viridiplantae</taxon>
        <taxon>Streptophyta</taxon>
        <taxon>Embryophyta</taxon>
        <taxon>Tracheophyta</taxon>
        <taxon>Spermatophyta</taxon>
        <taxon>Magnoliopsida</taxon>
        <taxon>Liliopsida</taxon>
        <taxon>Zingiberales</taxon>
        <taxon>Musaceae</taxon>
        <taxon>Musa</taxon>
    </lineage>
</organism>
<dbReference type="EMBL" id="HG996476">
    <property type="protein sequence ID" value="CAG1854181.1"/>
    <property type="molecule type" value="Genomic_DNA"/>
</dbReference>
<dbReference type="EnsemblPlants" id="Ma10_t21140.1">
    <property type="protein sequence ID" value="Ma10_p21140.1"/>
    <property type="gene ID" value="Ma10_g21140"/>
</dbReference>
<reference evidence="2" key="2">
    <citation type="submission" date="2021-05" db="UniProtKB">
        <authorList>
            <consortium name="EnsemblPlants"/>
        </authorList>
    </citation>
    <scope>IDENTIFICATION</scope>
    <source>
        <strain evidence="2">subsp. malaccensis</strain>
    </source>
</reference>
<name>A0A804KYM2_MUSAM</name>
<keyword evidence="3" id="KW-1185">Reference proteome</keyword>
<evidence type="ECO:0000313" key="1">
    <source>
        <dbReference type="EMBL" id="CAG1854181.1"/>
    </source>
</evidence>
<proteinExistence type="predicted"/>
<evidence type="ECO:0000313" key="3">
    <source>
        <dbReference type="Proteomes" id="UP000012960"/>
    </source>
</evidence>
<sequence>MGICRGWRSPLFFSLLPLALFLPLILSVSKLHRSNPIPQVSKRSRHQ</sequence>
<dbReference type="AlphaFoldDB" id="A0A804KYM2"/>
<dbReference type="InParanoid" id="A0A804KYM2"/>
<evidence type="ECO:0000313" key="2">
    <source>
        <dbReference type="EnsemblPlants" id="Ma10_p21140.1"/>
    </source>
</evidence>
<reference evidence="1" key="1">
    <citation type="submission" date="2021-03" db="EMBL/GenBank/DDBJ databases">
        <authorList>
            <consortium name="Genoscope - CEA"/>
            <person name="William W."/>
        </authorList>
    </citation>
    <scope>NUCLEOTIDE SEQUENCE</scope>
    <source>
        <strain evidence="1">Doubled-haploid Pahang</strain>
    </source>
</reference>
<dbReference type="Proteomes" id="UP000012960">
    <property type="component" value="Unplaced"/>
</dbReference>